<comment type="caution">
    <text evidence="2">The sequence shown here is derived from an EMBL/GenBank/DDBJ whole genome shotgun (WGS) entry which is preliminary data.</text>
</comment>
<reference evidence="2 3" key="1">
    <citation type="submission" date="2017-11" db="EMBL/GenBank/DDBJ databases">
        <title>Comparative genomics of Botrytis spp.</title>
        <authorList>
            <person name="Valero-Jimenez C.A."/>
            <person name="Tapia P."/>
            <person name="Veloso J."/>
            <person name="Silva-Moreno E."/>
            <person name="Staats M."/>
            <person name="Valdes J.H."/>
            <person name="Van Kan J.A.L."/>
        </authorList>
    </citation>
    <scope>NUCLEOTIDE SEQUENCE [LARGE SCALE GENOMIC DNA]</scope>
    <source>
        <strain evidence="2 3">MUCL2830</strain>
    </source>
</reference>
<protein>
    <submittedName>
        <fullName evidence="2">Uncharacterized protein</fullName>
    </submittedName>
</protein>
<feature type="compositionally biased region" description="Basic and acidic residues" evidence="1">
    <location>
        <begin position="1156"/>
        <end position="1172"/>
    </location>
</feature>
<name>A0A4Y8DF75_9HELO</name>
<evidence type="ECO:0000256" key="1">
    <source>
        <dbReference type="SAM" id="MobiDB-lite"/>
    </source>
</evidence>
<feature type="region of interest" description="Disordered" evidence="1">
    <location>
        <begin position="1452"/>
        <end position="1517"/>
    </location>
</feature>
<feature type="compositionally biased region" description="Basic and acidic residues" evidence="1">
    <location>
        <begin position="944"/>
        <end position="961"/>
    </location>
</feature>
<evidence type="ECO:0000313" key="3">
    <source>
        <dbReference type="Proteomes" id="UP000297299"/>
    </source>
</evidence>
<gene>
    <name evidence="2" type="ORF">BOTCAL_0034g00300</name>
</gene>
<evidence type="ECO:0000313" key="2">
    <source>
        <dbReference type="EMBL" id="TEY81166.1"/>
    </source>
</evidence>
<organism evidence="2 3">
    <name type="scientific">Botryotinia calthae</name>
    <dbReference type="NCBI Taxonomy" id="38488"/>
    <lineage>
        <taxon>Eukaryota</taxon>
        <taxon>Fungi</taxon>
        <taxon>Dikarya</taxon>
        <taxon>Ascomycota</taxon>
        <taxon>Pezizomycotina</taxon>
        <taxon>Leotiomycetes</taxon>
        <taxon>Helotiales</taxon>
        <taxon>Sclerotiniaceae</taxon>
        <taxon>Botryotinia</taxon>
    </lineage>
</organism>
<proteinExistence type="predicted"/>
<accession>A0A4Y8DF75</accession>
<dbReference type="Proteomes" id="UP000297299">
    <property type="component" value="Unassembled WGS sequence"/>
</dbReference>
<feature type="region of interest" description="Disordered" evidence="1">
    <location>
        <begin position="724"/>
        <end position="760"/>
    </location>
</feature>
<feature type="region of interest" description="Disordered" evidence="1">
    <location>
        <begin position="944"/>
        <end position="969"/>
    </location>
</feature>
<dbReference type="OrthoDB" id="3545320at2759"/>
<sequence>MASQPPPLNEMEEVSKTIPFESSMSQQQGTEMLQQRDPQTILYPTLARSSNMMNLDNKNLHGKDFQNIASMPSWVSANSCQEQHDAAIQACNADSTTSNMMQLSQQAVEVNERPHTPSQFSEKTLREILYRPYPLINSYELPTYTSFSRFQEENVEDRVRAPLTLSPGEIPHSSIDFKKACIVHLSNDMNLDNETHNNMDQEAANQPSSASFDCQQKIYQDIHKYHSVNSSGYYSSIELKKELRDVNASSLNQSELQVRQHDQEHSDMMWLLRAWSKASKALYAGKVWKGMETGQKAAFDRAIRYRARHQDLESSSCQLLVEKFTARILFTVEKLRAAAYSPVIIDLESILREAQSFNTLSHEKCNKLVAGQRGHDTFGLTNLLERDTLRKVTEDVKSIQSTQTDIVNYLEKALTCKDITGQAIKQLVKHCCSDIEPEVLQEHNEEQVTFEGKNCCSDLLSDEHMQVNIQSVVADSLEDIINIENHSTKPQIPDTNATSVCESLHSDNTIRGPLWNMGNVPRPRPDTLGWSQPDANAHLSRVFCIAQLTRVNSDKVSRFKQNNNTDSADERISEKNLSISKLKTDDGEKSATENVSVKKLNPLEMVTRNPLPCWNHPVTVNGQPYGRVTSPTLFKFFKYLGFSDEDFLAQITKSLEQLYVPVQFPAFVTAPKWLNNYCVLNGQVCKPLNSLPVRELLPLVPWMSYPDDAPLPVFPVKRCNSSECDRQSTASSPQEIEMGSKPSDQEQMPSNSSPLGLSTEGQRMMDGARQKALASKALFTGRNDCEERKSNGSRSHASLKSLHKAIEASHAQIKADALSALKEKIYYTVDHSTSVDASRKEAVRIIDHAKERAKDRDSARVVTTRDRLANAASDGFSFQTIFQEKLNTPEIKDQNHREQIAPFIQGKDLDHNRDADISHEASKASERKWYLERKAYLPTLRDTRYNPEQKKPSEIHPEGGPKGRRPNAPCLNLREHREYRHLTSSELNEMKRVKVELQYSIDEAYFACLAATKAKDAAYAKFEAAIVERNAIREKNFQRHDPRFEKDTSGADDIVLEHQIEYTKKVDILSALTAAETQRYRDREAFDEKIKAISRARGDDITQKTEPAKNNSVCATFAADDDSIQATLAQFEAHTIALGTKQKLQPLGTMDSSWTDGRHEHAQGRRGNHDQPEWQASFAHPENVPAHHNPRILNTNISSDPPAVTGQYPNLGSQNYCSFKSPGCAEYMTMFKDWKPKPNHADIMKAMILGRAARRFQLAGKQPGKFDYSTFQSLRNWDYSRPNNTVETADSLILASSALDLLAVKEQDQLSEGATDKEITMFKNADVFPTETSKATDTVASIMNEKFVMVNHMVTDIIDTNKELADTDATNVNKVISTGDNSGIKINQLDDITTAQQAVNNEVNSICEATAHAEMTNIGIIALSDLFISSPDRSEIITKEMMQESLVLDFPSAPPTTSKAASVSSQEIDLEDDSDLQSEGSWVMAGNADYDDVGEAGGHKEPEVVKESEDVEEWEML</sequence>
<feature type="region of interest" description="Disordered" evidence="1">
    <location>
        <begin position="1147"/>
        <end position="1206"/>
    </location>
</feature>
<feature type="compositionally biased region" description="Polar residues" evidence="1">
    <location>
        <begin position="724"/>
        <end position="734"/>
    </location>
</feature>
<dbReference type="EMBL" id="PHWZ01000034">
    <property type="protein sequence ID" value="TEY81166.1"/>
    <property type="molecule type" value="Genomic_DNA"/>
</dbReference>
<feature type="compositionally biased region" description="Polar residues" evidence="1">
    <location>
        <begin position="1455"/>
        <end position="1467"/>
    </location>
</feature>
<keyword evidence="3" id="KW-1185">Reference proteome</keyword>
<feature type="compositionally biased region" description="Polar residues" evidence="1">
    <location>
        <begin position="745"/>
        <end position="760"/>
    </location>
</feature>
<feature type="compositionally biased region" description="Basic and acidic residues" evidence="1">
    <location>
        <begin position="1497"/>
        <end position="1508"/>
    </location>
</feature>